<organism evidence="9 10">
    <name type="scientific">Candidatus Blautia avicola</name>
    <dbReference type="NCBI Taxonomy" id="2838483"/>
    <lineage>
        <taxon>Bacteria</taxon>
        <taxon>Bacillati</taxon>
        <taxon>Bacillota</taxon>
        <taxon>Clostridia</taxon>
        <taxon>Lachnospirales</taxon>
        <taxon>Lachnospiraceae</taxon>
        <taxon>Blautia</taxon>
    </lineage>
</organism>
<dbReference type="GO" id="GO:0016829">
    <property type="term" value="F:lyase activity"/>
    <property type="evidence" value="ECO:0007669"/>
    <property type="project" value="UniProtKB-KW"/>
</dbReference>
<keyword evidence="1" id="KW-1003">Cell membrane</keyword>
<gene>
    <name evidence="9" type="ORF">H9914_06445</name>
</gene>
<dbReference type="InterPro" id="IPR003770">
    <property type="entry name" value="MLTG-like"/>
</dbReference>
<dbReference type="Proteomes" id="UP000823892">
    <property type="component" value="Unassembled WGS sequence"/>
</dbReference>
<dbReference type="PANTHER" id="PTHR30518:SF2">
    <property type="entry name" value="ENDOLYTIC MUREIN TRANSGLYCOSYLASE"/>
    <property type="match status" value="1"/>
</dbReference>
<evidence type="ECO:0000256" key="1">
    <source>
        <dbReference type="ARBA" id="ARBA00022475"/>
    </source>
</evidence>
<keyword evidence="6" id="KW-0961">Cell wall biogenesis/degradation</keyword>
<evidence type="ECO:0000256" key="5">
    <source>
        <dbReference type="ARBA" id="ARBA00023239"/>
    </source>
</evidence>
<protein>
    <submittedName>
        <fullName evidence="9">Endolytic transglycosylase MltG</fullName>
    </submittedName>
</protein>
<evidence type="ECO:0000256" key="3">
    <source>
        <dbReference type="ARBA" id="ARBA00022989"/>
    </source>
</evidence>
<reference evidence="9" key="2">
    <citation type="submission" date="2021-04" db="EMBL/GenBank/DDBJ databases">
        <authorList>
            <person name="Gilroy R."/>
        </authorList>
    </citation>
    <scope>NUCLEOTIDE SEQUENCE</scope>
    <source>
        <strain evidence="9">ChiBcec6-4105</strain>
    </source>
</reference>
<feature type="region of interest" description="Disordered" evidence="7">
    <location>
        <begin position="125"/>
        <end position="170"/>
    </location>
</feature>
<sequence length="170" mass="18701">MGKQIRKQKKSSIVAGGFLRFVLYLIVTIAVIYVGKAAYDFGYDIFYQQPMDAKEEGRDVTVVVDDGDSVYQIGRTLESRGLIRDAKVFVVQEKLSNFSGKLQPGTYILNTSMTPDEMMEILARENVKGQPDQTQEDGTAQEGSSELQNSPDAQSEDSQDEDAQTGGAGE</sequence>
<dbReference type="Pfam" id="PF02618">
    <property type="entry name" value="YceG"/>
    <property type="match status" value="1"/>
</dbReference>
<dbReference type="Gene3D" id="3.30.1490.480">
    <property type="entry name" value="Endolytic murein transglycosylase"/>
    <property type="match status" value="1"/>
</dbReference>
<feature type="transmembrane region" description="Helical" evidence="8">
    <location>
        <begin position="12"/>
        <end position="35"/>
    </location>
</feature>
<evidence type="ECO:0000313" key="10">
    <source>
        <dbReference type="Proteomes" id="UP000823892"/>
    </source>
</evidence>
<evidence type="ECO:0000256" key="8">
    <source>
        <dbReference type="SAM" id="Phobius"/>
    </source>
</evidence>
<evidence type="ECO:0000256" key="6">
    <source>
        <dbReference type="ARBA" id="ARBA00023316"/>
    </source>
</evidence>
<evidence type="ECO:0000313" key="9">
    <source>
        <dbReference type="EMBL" id="HJD28614.1"/>
    </source>
</evidence>
<evidence type="ECO:0000256" key="7">
    <source>
        <dbReference type="SAM" id="MobiDB-lite"/>
    </source>
</evidence>
<evidence type="ECO:0000256" key="4">
    <source>
        <dbReference type="ARBA" id="ARBA00023136"/>
    </source>
</evidence>
<name>A0A9D2QTT0_9FIRM</name>
<proteinExistence type="predicted"/>
<keyword evidence="3 8" id="KW-1133">Transmembrane helix</keyword>
<keyword evidence="4 8" id="KW-0472">Membrane</keyword>
<dbReference type="EMBL" id="DWUY01000143">
    <property type="protein sequence ID" value="HJD28614.1"/>
    <property type="molecule type" value="Genomic_DNA"/>
</dbReference>
<keyword evidence="2 8" id="KW-0812">Transmembrane</keyword>
<dbReference type="GO" id="GO:0071555">
    <property type="term" value="P:cell wall organization"/>
    <property type="evidence" value="ECO:0007669"/>
    <property type="project" value="UniProtKB-KW"/>
</dbReference>
<accession>A0A9D2QTT0</accession>
<feature type="compositionally biased region" description="Acidic residues" evidence="7">
    <location>
        <begin position="154"/>
        <end position="163"/>
    </location>
</feature>
<dbReference type="AlphaFoldDB" id="A0A9D2QTT0"/>
<keyword evidence="5" id="KW-0456">Lyase</keyword>
<reference evidence="9" key="1">
    <citation type="journal article" date="2021" name="PeerJ">
        <title>Extensive microbial diversity within the chicken gut microbiome revealed by metagenomics and culture.</title>
        <authorList>
            <person name="Gilroy R."/>
            <person name="Ravi A."/>
            <person name="Getino M."/>
            <person name="Pursley I."/>
            <person name="Horton D.L."/>
            <person name="Alikhan N.F."/>
            <person name="Baker D."/>
            <person name="Gharbi K."/>
            <person name="Hall N."/>
            <person name="Watson M."/>
            <person name="Adriaenssens E.M."/>
            <person name="Foster-Nyarko E."/>
            <person name="Jarju S."/>
            <person name="Secka A."/>
            <person name="Antonio M."/>
            <person name="Oren A."/>
            <person name="Chaudhuri R.R."/>
            <person name="La Ragione R."/>
            <person name="Hildebrand F."/>
            <person name="Pallen M.J."/>
        </authorList>
    </citation>
    <scope>NUCLEOTIDE SEQUENCE</scope>
    <source>
        <strain evidence="9">ChiBcec6-4105</strain>
    </source>
</reference>
<comment type="caution">
    <text evidence="9">The sequence shown here is derived from an EMBL/GenBank/DDBJ whole genome shotgun (WGS) entry which is preliminary data.</text>
</comment>
<feature type="compositionally biased region" description="Polar residues" evidence="7">
    <location>
        <begin position="131"/>
        <end position="153"/>
    </location>
</feature>
<dbReference type="PANTHER" id="PTHR30518">
    <property type="entry name" value="ENDOLYTIC MUREIN TRANSGLYCOSYLASE"/>
    <property type="match status" value="1"/>
</dbReference>
<evidence type="ECO:0000256" key="2">
    <source>
        <dbReference type="ARBA" id="ARBA00022692"/>
    </source>
</evidence>